<dbReference type="InterPro" id="IPR018060">
    <property type="entry name" value="HTH_AraC"/>
</dbReference>
<evidence type="ECO:0000256" key="2">
    <source>
        <dbReference type="ARBA" id="ARBA00023125"/>
    </source>
</evidence>
<dbReference type="SUPFAM" id="SSF46689">
    <property type="entry name" value="Homeodomain-like"/>
    <property type="match status" value="1"/>
</dbReference>
<keyword evidence="4" id="KW-1133">Transmembrane helix</keyword>
<dbReference type="AlphaFoldDB" id="A0A967ACN9"/>
<dbReference type="SMART" id="SM00342">
    <property type="entry name" value="HTH_ARAC"/>
    <property type="match status" value="1"/>
</dbReference>
<gene>
    <name evidence="6" type="ORF">G7034_03160</name>
</gene>
<dbReference type="GO" id="GO:0003700">
    <property type="term" value="F:DNA-binding transcription factor activity"/>
    <property type="evidence" value="ECO:0007669"/>
    <property type="project" value="InterPro"/>
</dbReference>
<evidence type="ECO:0000313" key="7">
    <source>
        <dbReference type="Proteomes" id="UP000643701"/>
    </source>
</evidence>
<dbReference type="PROSITE" id="PS01124">
    <property type="entry name" value="HTH_ARAC_FAMILY_2"/>
    <property type="match status" value="1"/>
</dbReference>
<dbReference type="EMBL" id="JAANAS010000034">
    <property type="protein sequence ID" value="NGZ89245.1"/>
    <property type="molecule type" value="Genomic_DNA"/>
</dbReference>
<accession>A0A967ACN9</accession>
<feature type="transmembrane region" description="Helical" evidence="4">
    <location>
        <begin position="164"/>
        <end position="184"/>
    </location>
</feature>
<keyword evidence="7" id="KW-1185">Reference proteome</keyword>
<dbReference type="Gene3D" id="1.10.10.60">
    <property type="entry name" value="Homeodomain-like"/>
    <property type="match status" value="2"/>
</dbReference>
<sequence>MTYILFIALFQFAVLLLLLLTSGKLKNTERIIALFFSFAIAHFLLKFLILTVFHRVDLFRNLTTCFTLGYGPILYLYILKFYNLKQALKNWIHFLVFFLASAVYIYLILFSFLYNQIPETLLFYYRISTILAYYLSITTYGILNLRIIYKNKHRYQGFEWKRLFIINLLLFIPPIISFALGALLSSDANEHFIPRSIIYISLISISVLLMQHLYILNKKKEVLRKKEITSGKYYKSALSNEQLKRIAEQLETYIKNSKPWLNEDLSLEVLSKKAGIPKHHLTQVFNSYYHKNFYQYINKFRVEKAKEIIMETNSKKSFIDIAHECGFNSKSSFNRYFKSFTQQTPSEFKKKALAS</sequence>
<evidence type="ECO:0000256" key="1">
    <source>
        <dbReference type="ARBA" id="ARBA00023015"/>
    </source>
</evidence>
<feature type="transmembrane region" description="Helical" evidence="4">
    <location>
        <begin position="91"/>
        <end position="117"/>
    </location>
</feature>
<comment type="caution">
    <text evidence="6">The sequence shown here is derived from an EMBL/GenBank/DDBJ whole genome shotgun (WGS) entry which is preliminary data.</text>
</comment>
<dbReference type="GO" id="GO:0043565">
    <property type="term" value="F:sequence-specific DNA binding"/>
    <property type="evidence" value="ECO:0007669"/>
    <property type="project" value="InterPro"/>
</dbReference>
<evidence type="ECO:0000259" key="5">
    <source>
        <dbReference type="PROSITE" id="PS01124"/>
    </source>
</evidence>
<feature type="domain" description="HTH araC/xylS-type" evidence="5">
    <location>
        <begin position="244"/>
        <end position="351"/>
    </location>
</feature>
<evidence type="ECO:0000313" key="6">
    <source>
        <dbReference type="EMBL" id="NGZ89245.1"/>
    </source>
</evidence>
<feature type="transmembrane region" description="Helical" evidence="4">
    <location>
        <begin position="32"/>
        <end position="53"/>
    </location>
</feature>
<keyword evidence="2" id="KW-0238">DNA-binding</keyword>
<evidence type="ECO:0000256" key="4">
    <source>
        <dbReference type="SAM" id="Phobius"/>
    </source>
</evidence>
<keyword evidence="4" id="KW-0472">Membrane</keyword>
<feature type="transmembrane region" description="Helical" evidence="4">
    <location>
        <begin position="196"/>
        <end position="216"/>
    </location>
</feature>
<keyword evidence="4" id="KW-0812">Transmembrane</keyword>
<protein>
    <submittedName>
        <fullName evidence="6">AraC family transcriptional regulator</fullName>
    </submittedName>
</protein>
<dbReference type="Proteomes" id="UP000643701">
    <property type="component" value="Unassembled WGS sequence"/>
</dbReference>
<dbReference type="RefSeq" id="WP_166399513.1">
    <property type="nucleotide sequence ID" value="NZ_JAANAS010000034.1"/>
</dbReference>
<dbReference type="InterPro" id="IPR018062">
    <property type="entry name" value="HTH_AraC-typ_CS"/>
</dbReference>
<evidence type="ECO:0000256" key="3">
    <source>
        <dbReference type="ARBA" id="ARBA00023163"/>
    </source>
</evidence>
<dbReference type="PANTHER" id="PTHR43280">
    <property type="entry name" value="ARAC-FAMILY TRANSCRIPTIONAL REGULATOR"/>
    <property type="match status" value="1"/>
</dbReference>
<keyword evidence="3" id="KW-0804">Transcription</keyword>
<dbReference type="Pfam" id="PF12833">
    <property type="entry name" value="HTH_18"/>
    <property type="match status" value="1"/>
</dbReference>
<dbReference type="PROSITE" id="PS00041">
    <property type="entry name" value="HTH_ARAC_FAMILY_1"/>
    <property type="match status" value="1"/>
</dbReference>
<name>A0A967ACN9_9FLAO</name>
<proteinExistence type="predicted"/>
<dbReference type="PANTHER" id="PTHR43280:SF2">
    <property type="entry name" value="HTH-TYPE TRANSCRIPTIONAL REGULATOR EXSA"/>
    <property type="match status" value="1"/>
</dbReference>
<dbReference type="InterPro" id="IPR009057">
    <property type="entry name" value="Homeodomain-like_sf"/>
</dbReference>
<feature type="transmembrane region" description="Helical" evidence="4">
    <location>
        <begin position="6"/>
        <end position="25"/>
    </location>
</feature>
<reference evidence="6" key="1">
    <citation type="submission" date="2020-03" db="EMBL/GenBank/DDBJ databases">
        <title>Psychroflexus Maritimus sp. nov., isolate from marine sediment.</title>
        <authorList>
            <person name="Zhong Y.-L."/>
        </authorList>
    </citation>
    <scope>NUCLEOTIDE SEQUENCE</scope>
    <source>
        <strain evidence="6">C1</strain>
    </source>
</reference>
<feature type="transmembrane region" description="Helical" evidence="4">
    <location>
        <begin position="59"/>
        <end position="79"/>
    </location>
</feature>
<organism evidence="6 7">
    <name type="scientific">Psychroflexus maritimus</name>
    <dbReference type="NCBI Taxonomy" id="2714865"/>
    <lineage>
        <taxon>Bacteria</taxon>
        <taxon>Pseudomonadati</taxon>
        <taxon>Bacteroidota</taxon>
        <taxon>Flavobacteriia</taxon>
        <taxon>Flavobacteriales</taxon>
        <taxon>Flavobacteriaceae</taxon>
        <taxon>Psychroflexus</taxon>
    </lineage>
</organism>
<feature type="transmembrane region" description="Helical" evidence="4">
    <location>
        <begin position="123"/>
        <end position="143"/>
    </location>
</feature>
<keyword evidence="1" id="KW-0805">Transcription regulation</keyword>